<name>A0ABY8R722_PARBF</name>
<reference evidence="1 2" key="1">
    <citation type="submission" date="2023-04" db="EMBL/GenBank/DDBJ databases">
        <title>Bacteria Genome Submission.</title>
        <authorList>
            <person name="Isaac P."/>
        </authorList>
    </citation>
    <scope>NUCLEOTIDE SEQUENCE [LARGE SCALE GENOMIC DNA]</scope>
    <source>
        <strain evidence="1 2">SampleS7P1</strain>
        <plasmid evidence="1 2">unnamed1</plasmid>
    </source>
</reference>
<gene>
    <name evidence="1" type="ORF">QJS64_19395</name>
</gene>
<geneLocation type="plasmid" evidence="1 2">
    <name>unnamed1</name>
</geneLocation>
<evidence type="ECO:0000313" key="1">
    <source>
        <dbReference type="EMBL" id="WGX77374.1"/>
    </source>
</evidence>
<sequence length="58" mass="6392">MASKEVAELSIGLSLDTGNTSRDINNINKVIRSTEKDFKSAGKVSKTLKRLLQGLMQR</sequence>
<accession>A0ABY8R722</accession>
<dbReference type="EMBL" id="CP124686">
    <property type="protein sequence ID" value="WGX77374.1"/>
    <property type="molecule type" value="Genomic_DNA"/>
</dbReference>
<dbReference type="Proteomes" id="UP001239169">
    <property type="component" value="Plasmid unnamed1"/>
</dbReference>
<keyword evidence="2" id="KW-1185">Reference proteome</keyword>
<proteinExistence type="predicted"/>
<evidence type="ECO:0008006" key="3">
    <source>
        <dbReference type="Google" id="ProtNLM"/>
    </source>
</evidence>
<keyword evidence="1" id="KW-0614">Plasmid</keyword>
<organism evidence="1 2">
    <name type="scientific">Paraclostridium bifermentans</name>
    <name type="common">Clostridium bifermentans</name>
    <dbReference type="NCBI Taxonomy" id="1490"/>
    <lineage>
        <taxon>Bacteria</taxon>
        <taxon>Bacillati</taxon>
        <taxon>Bacillota</taxon>
        <taxon>Clostridia</taxon>
        <taxon>Peptostreptococcales</taxon>
        <taxon>Peptostreptococcaceae</taxon>
        <taxon>Paraclostridium</taxon>
    </lineage>
</organism>
<protein>
    <recommendedName>
        <fullName evidence="3">Flagellin</fullName>
    </recommendedName>
</protein>
<evidence type="ECO:0000313" key="2">
    <source>
        <dbReference type="Proteomes" id="UP001239169"/>
    </source>
</evidence>